<sequence>MSLMRNKSGFKSQVPVLRFVFRWFAVKGFMILEVAYCLLGLLTVPRSSLCTPCSVVVSYGADRLDKWEISYKLLQKLVNLLFVNSIEQYFS</sequence>
<dbReference type="Proteomes" id="UP000823749">
    <property type="component" value="Chromosome 11"/>
</dbReference>
<keyword evidence="3" id="KW-1185">Reference proteome</keyword>
<accession>A0AAV6IGG3</accession>
<keyword evidence="1" id="KW-0472">Membrane</keyword>
<reference evidence="2" key="1">
    <citation type="submission" date="2020-08" db="EMBL/GenBank/DDBJ databases">
        <title>Plant Genome Project.</title>
        <authorList>
            <person name="Zhang R.-G."/>
        </authorList>
    </citation>
    <scope>NUCLEOTIDE SEQUENCE</scope>
    <source>
        <strain evidence="2">WSP0</strain>
        <tissue evidence="2">Leaf</tissue>
    </source>
</reference>
<protein>
    <submittedName>
        <fullName evidence="2">Uncharacterized protein</fullName>
    </submittedName>
</protein>
<evidence type="ECO:0000256" key="1">
    <source>
        <dbReference type="SAM" id="Phobius"/>
    </source>
</evidence>
<organism evidence="2 3">
    <name type="scientific">Rhododendron griersonianum</name>
    <dbReference type="NCBI Taxonomy" id="479676"/>
    <lineage>
        <taxon>Eukaryota</taxon>
        <taxon>Viridiplantae</taxon>
        <taxon>Streptophyta</taxon>
        <taxon>Embryophyta</taxon>
        <taxon>Tracheophyta</taxon>
        <taxon>Spermatophyta</taxon>
        <taxon>Magnoliopsida</taxon>
        <taxon>eudicotyledons</taxon>
        <taxon>Gunneridae</taxon>
        <taxon>Pentapetalae</taxon>
        <taxon>asterids</taxon>
        <taxon>Ericales</taxon>
        <taxon>Ericaceae</taxon>
        <taxon>Ericoideae</taxon>
        <taxon>Rhodoreae</taxon>
        <taxon>Rhododendron</taxon>
    </lineage>
</organism>
<gene>
    <name evidence="2" type="ORF">RHGRI_032153</name>
</gene>
<evidence type="ECO:0000313" key="2">
    <source>
        <dbReference type="EMBL" id="KAG5525765.1"/>
    </source>
</evidence>
<dbReference type="AlphaFoldDB" id="A0AAV6IGG3"/>
<feature type="transmembrane region" description="Helical" evidence="1">
    <location>
        <begin position="20"/>
        <end position="44"/>
    </location>
</feature>
<proteinExistence type="predicted"/>
<keyword evidence="1" id="KW-1133">Transmembrane helix</keyword>
<keyword evidence="1" id="KW-0812">Transmembrane</keyword>
<name>A0AAV6IGG3_9ERIC</name>
<evidence type="ECO:0000313" key="3">
    <source>
        <dbReference type="Proteomes" id="UP000823749"/>
    </source>
</evidence>
<comment type="caution">
    <text evidence="2">The sequence shown here is derived from an EMBL/GenBank/DDBJ whole genome shotgun (WGS) entry which is preliminary data.</text>
</comment>
<dbReference type="EMBL" id="JACTNZ010000011">
    <property type="protein sequence ID" value="KAG5525765.1"/>
    <property type="molecule type" value="Genomic_DNA"/>
</dbReference>